<protein>
    <recommendedName>
        <fullName evidence="5">Small CPxCG-related zinc finger protein</fullName>
    </recommendedName>
</protein>
<proteinExistence type="predicted"/>
<organism evidence="2 4">
    <name type="scientific">Pseudomonas aeruginosa</name>
    <dbReference type="NCBI Taxonomy" id="287"/>
    <lineage>
        <taxon>Bacteria</taxon>
        <taxon>Pseudomonadati</taxon>
        <taxon>Pseudomonadota</taxon>
        <taxon>Gammaproteobacteria</taxon>
        <taxon>Pseudomonadales</taxon>
        <taxon>Pseudomonadaceae</taxon>
        <taxon>Pseudomonas</taxon>
    </lineage>
</organism>
<gene>
    <name evidence="2" type="ORF">GUL26_14055</name>
    <name evidence="1" type="ORF">PAERUG_P19_London_7_VIM_2_05_10_06330</name>
</gene>
<sequence>MTTSQHLVTHQCMNCDQHHPHHLVRQVLPAENTPEGEAEVLVCPCCGSYDVHQLEAVRDEH</sequence>
<reference evidence="2" key="3">
    <citation type="submission" date="2020-01" db="EMBL/GenBank/DDBJ databases">
        <title>Bacteria Cultured from War Wounds Associated with the Conflict in Eastern Ukraine.</title>
        <authorList>
            <person name="Snesrud E."/>
            <person name="Galac M.R."/>
            <person name="Mc Gann P."/>
            <person name="Valentine K."/>
            <person name="Viacheslav K."/>
        </authorList>
    </citation>
    <scope>NUCLEOTIDE SEQUENCE</scope>
    <source>
        <strain evidence="2">VNMU148</strain>
    </source>
</reference>
<dbReference type="Proteomes" id="UP000644192">
    <property type="component" value="Unassembled WGS sequence"/>
</dbReference>
<name>A0A0C6FAL2_PSEAI</name>
<evidence type="ECO:0000313" key="4">
    <source>
        <dbReference type="Proteomes" id="UP000644192"/>
    </source>
</evidence>
<dbReference type="Proteomes" id="UP000045039">
    <property type="component" value="Unassembled WGS sequence"/>
</dbReference>
<evidence type="ECO:0000313" key="1">
    <source>
        <dbReference type="EMBL" id="CRQ00280.1"/>
    </source>
</evidence>
<accession>A0A0C6FAL2</accession>
<dbReference type="EMBL" id="CVVU01000262">
    <property type="protein sequence ID" value="CRQ00280.1"/>
    <property type="molecule type" value="Genomic_DNA"/>
</dbReference>
<dbReference type="RefSeq" id="WP_003117029.1">
    <property type="nucleotide sequence ID" value="NZ_BBQK01000028.1"/>
</dbReference>
<reference evidence="3" key="2">
    <citation type="submission" date="2015-06" db="EMBL/GenBank/DDBJ databases">
        <authorList>
            <person name="Radhakrishnan Rajesh"/>
            <person name="Underwood Anthony"/>
            <person name="Al-Shahib Ali"/>
        </authorList>
    </citation>
    <scope>NUCLEOTIDE SEQUENCE [LARGE SCALE GENOMIC DNA]</scope>
    <source>
        <strain evidence="3">P19_London_7_VIM_2_05_10</strain>
    </source>
</reference>
<dbReference type="EMBL" id="WXZT01000009">
    <property type="protein sequence ID" value="MZZ13376.1"/>
    <property type="molecule type" value="Genomic_DNA"/>
</dbReference>
<evidence type="ECO:0000313" key="2">
    <source>
        <dbReference type="EMBL" id="MZZ13376.1"/>
    </source>
</evidence>
<dbReference type="AlphaFoldDB" id="A0A0C6FAL2"/>
<evidence type="ECO:0008006" key="5">
    <source>
        <dbReference type="Google" id="ProtNLM"/>
    </source>
</evidence>
<reference evidence="1" key="1">
    <citation type="submission" date="2015-06" db="EMBL/GenBank/DDBJ databases">
        <authorList>
            <person name="Radhakrishnan R."/>
            <person name="Underwood A."/>
            <person name="Al-Shahib A."/>
        </authorList>
    </citation>
    <scope>NUCLEOTIDE SEQUENCE</scope>
    <source>
        <strain evidence="1">P19_London_7_VIM_2_05_10</strain>
    </source>
</reference>
<comment type="caution">
    <text evidence="2">The sequence shown here is derived from an EMBL/GenBank/DDBJ whole genome shotgun (WGS) entry which is preliminary data.</text>
</comment>
<evidence type="ECO:0000313" key="3">
    <source>
        <dbReference type="Proteomes" id="UP000045039"/>
    </source>
</evidence>